<evidence type="ECO:0000313" key="2">
    <source>
        <dbReference type="Proteomes" id="UP000235050"/>
    </source>
</evidence>
<dbReference type="OrthoDB" id="9806150at2"/>
<dbReference type="AlphaFoldDB" id="A0A2N5J8Y8"/>
<comment type="caution">
    <text evidence="1">The sequence shown here is derived from an EMBL/GenBank/DDBJ whole genome shotgun (WGS) entry which is preliminary data.</text>
</comment>
<organism evidence="1 2">
    <name type="scientific">Bifidobacterium margollesii</name>
    <dbReference type="NCBI Taxonomy" id="2020964"/>
    <lineage>
        <taxon>Bacteria</taxon>
        <taxon>Bacillati</taxon>
        <taxon>Actinomycetota</taxon>
        <taxon>Actinomycetes</taxon>
        <taxon>Bifidobacteriales</taxon>
        <taxon>Bifidobacteriaceae</taxon>
        <taxon>Bifidobacterium</taxon>
    </lineage>
</organism>
<dbReference type="SUPFAM" id="SSF55811">
    <property type="entry name" value="Nudix"/>
    <property type="match status" value="1"/>
</dbReference>
<sequence length="220" mass="23531">MTGVDNDVASVRSGLETEFVVNGERVVFEGGDESGFTVIEADVSMTGDRAEDGEHMPILFAQVKGGMPGVVCVAVRDGMLLLARHWRFATDSYEWEFPRSMGMKGLTAGAVAEEELLRETGVRASSRRILQSVHADSCKLRDSIAVVELTVDGPASPAGADADAVDAATADADVTVAGDTDSRLVWLSEEEIEEMIAAGDIMDCITLAAYLIWKTQRSAE</sequence>
<keyword evidence="2" id="KW-1185">Reference proteome</keyword>
<dbReference type="GO" id="GO:0016787">
    <property type="term" value="F:hydrolase activity"/>
    <property type="evidence" value="ECO:0007669"/>
    <property type="project" value="UniProtKB-KW"/>
</dbReference>
<dbReference type="RefSeq" id="WP_101617099.1">
    <property type="nucleotide sequence ID" value="NZ_NMWU01000026.1"/>
</dbReference>
<keyword evidence="1" id="KW-0378">Hydrolase</keyword>
<reference evidence="1 2" key="1">
    <citation type="submission" date="2017-07" db="EMBL/GenBank/DDBJ databases">
        <title>Bifidobacterium novel species.</title>
        <authorList>
            <person name="Lugli G.A."/>
            <person name="Milani C."/>
            <person name="Duranti S."/>
            <person name="Mangifesta M."/>
        </authorList>
    </citation>
    <scope>NUCLEOTIDE SEQUENCE [LARGE SCALE GENOMIC DNA]</scope>
    <source>
        <strain evidence="2">Uis1B</strain>
    </source>
</reference>
<accession>A0A2N5J8Y8</accession>
<dbReference type="EMBL" id="NMWU01000026">
    <property type="protein sequence ID" value="PLS30661.1"/>
    <property type="molecule type" value="Genomic_DNA"/>
</dbReference>
<proteinExistence type="predicted"/>
<evidence type="ECO:0000313" key="1">
    <source>
        <dbReference type="EMBL" id="PLS30661.1"/>
    </source>
</evidence>
<dbReference type="InterPro" id="IPR015797">
    <property type="entry name" value="NUDIX_hydrolase-like_dom_sf"/>
</dbReference>
<gene>
    <name evidence="1" type="ORF">Uis1B_1488</name>
</gene>
<dbReference type="Proteomes" id="UP000235050">
    <property type="component" value="Unassembled WGS sequence"/>
</dbReference>
<protein>
    <submittedName>
        <fullName evidence="1">NUDIX family hydrolase</fullName>
    </submittedName>
</protein>
<name>A0A2N5J8Y8_9BIFI</name>
<dbReference type="Gene3D" id="3.90.79.10">
    <property type="entry name" value="Nucleoside Triphosphate Pyrophosphohydrolase"/>
    <property type="match status" value="1"/>
</dbReference>